<organism evidence="2 3">
    <name type="scientific">Necator americanus</name>
    <name type="common">Human hookworm</name>
    <dbReference type="NCBI Taxonomy" id="51031"/>
    <lineage>
        <taxon>Eukaryota</taxon>
        <taxon>Metazoa</taxon>
        <taxon>Ecdysozoa</taxon>
        <taxon>Nematoda</taxon>
        <taxon>Chromadorea</taxon>
        <taxon>Rhabditida</taxon>
        <taxon>Rhabditina</taxon>
        <taxon>Rhabditomorpha</taxon>
        <taxon>Strongyloidea</taxon>
        <taxon>Ancylostomatidae</taxon>
        <taxon>Bunostominae</taxon>
        <taxon>Necator</taxon>
    </lineage>
</organism>
<feature type="compositionally biased region" description="Acidic residues" evidence="1">
    <location>
        <begin position="43"/>
        <end position="61"/>
    </location>
</feature>
<gene>
    <name evidence="2" type="ORF">NECAME_14637</name>
</gene>
<keyword evidence="3" id="KW-1185">Reference proteome</keyword>
<proteinExistence type="predicted"/>
<reference evidence="3" key="1">
    <citation type="journal article" date="2014" name="Nat. Genet.">
        <title>Genome of the human hookworm Necator americanus.</title>
        <authorList>
            <person name="Tang Y.T."/>
            <person name="Gao X."/>
            <person name="Rosa B.A."/>
            <person name="Abubucker S."/>
            <person name="Hallsworth-Pepin K."/>
            <person name="Martin J."/>
            <person name="Tyagi R."/>
            <person name="Heizer E."/>
            <person name="Zhang X."/>
            <person name="Bhonagiri-Palsikar V."/>
            <person name="Minx P."/>
            <person name="Warren W.C."/>
            <person name="Wang Q."/>
            <person name="Zhan B."/>
            <person name="Hotez P.J."/>
            <person name="Sternberg P.W."/>
            <person name="Dougall A."/>
            <person name="Gaze S.T."/>
            <person name="Mulvenna J."/>
            <person name="Sotillo J."/>
            <person name="Ranganathan S."/>
            <person name="Rabelo E.M."/>
            <person name="Wilson R.K."/>
            <person name="Felgner P.L."/>
            <person name="Bethony J."/>
            <person name="Hawdon J.M."/>
            <person name="Gasser R.B."/>
            <person name="Loukas A."/>
            <person name="Mitreva M."/>
        </authorList>
    </citation>
    <scope>NUCLEOTIDE SEQUENCE [LARGE SCALE GENOMIC DNA]</scope>
</reference>
<accession>W2SP23</accession>
<dbReference type="AlphaFoldDB" id="W2SP23"/>
<dbReference type="EMBL" id="KI668920">
    <property type="protein sequence ID" value="ETN70626.1"/>
    <property type="molecule type" value="Genomic_DNA"/>
</dbReference>
<evidence type="ECO:0000313" key="2">
    <source>
        <dbReference type="EMBL" id="ETN70626.1"/>
    </source>
</evidence>
<dbReference type="OrthoDB" id="5876650at2759"/>
<evidence type="ECO:0000256" key="1">
    <source>
        <dbReference type="SAM" id="MobiDB-lite"/>
    </source>
</evidence>
<feature type="compositionally biased region" description="Basic and acidic residues" evidence="1">
    <location>
        <begin position="62"/>
        <end position="91"/>
    </location>
</feature>
<protein>
    <submittedName>
        <fullName evidence="2">Uncharacterized protein</fullName>
    </submittedName>
</protein>
<dbReference type="KEGG" id="nai:NECAME_14637"/>
<dbReference type="Proteomes" id="UP000053676">
    <property type="component" value="Unassembled WGS sequence"/>
</dbReference>
<dbReference type="STRING" id="51031.W2SP23"/>
<name>W2SP23_NECAM</name>
<evidence type="ECO:0000313" key="3">
    <source>
        <dbReference type="Proteomes" id="UP000053676"/>
    </source>
</evidence>
<feature type="region of interest" description="Disordered" evidence="1">
    <location>
        <begin position="22"/>
        <end position="91"/>
    </location>
</feature>
<sequence length="91" mass="11215">MLYAVARDLKWKYYRCSHRQIEERSTADKDRRPRGSDFILQDVDVDDEEQDEDEWDDEEDRALEPNEKEEAEKYMKQLDAERRRNERNKFA</sequence>
<feature type="compositionally biased region" description="Basic and acidic residues" evidence="1">
    <location>
        <begin position="22"/>
        <end position="35"/>
    </location>
</feature>